<name>A0A3A4NE81_ABYX5</name>
<gene>
    <name evidence="10 13" type="primary">mnmE</name>
    <name evidence="10" type="synonym">trmE</name>
    <name evidence="13" type="ORF">C4520_13165</name>
</gene>
<keyword evidence="2 10" id="KW-0963">Cytoplasm</keyword>
<dbReference type="NCBIfam" id="NF003661">
    <property type="entry name" value="PRK05291.1-3"/>
    <property type="match status" value="1"/>
</dbReference>
<dbReference type="PROSITE" id="PS51709">
    <property type="entry name" value="G_TRME"/>
    <property type="match status" value="1"/>
</dbReference>
<dbReference type="NCBIfam" id="TIGR00450">
    <property type="entry name" value="mnmE_trmE_thdF"/>
    <property type="match status" value="1"/>
</dbReference>
<feature type="binding site" evidence="10">
    <location>
        <begin position="231"/>
        <end position="236"/>
    </location>
    <ligand>
        <name>GTP</name>
        <dbReference type="ChEBI" id="CHEBI:37565"/>
    </ligand>
</feature>
<feature type="binding site" evidence="10">
    <location>
        <position position="460"/>
    </location>
    <ligand>
        <name>(6S)-5-formyl-5,6,7,8-tetrahydrofolate</name>
        <dbReference type="ChEBI" id="CHEBI:57457"/>
    </ligand>
</feature>
<feature type="binding site" evidence="10">
    <location>
        <position position="235"/>
    </location>
    <ligand>
        <name>Mg(2+)</name>
        <dbReference type="ChEBI" id="CHEBI:18420"/>
    </ligand>
</feature>
<keyword evidence="8 10" id="KW-0630">Potassium</keyword>
<feature type="domain" description="TrmE-type G" evidence="12">
    <location>
        <begin position="221"/>
        <end position="381"/>
    </location>
</feature>
<comment type="caution">
    <text evidence="10">Lacks conserved residue(s) required for the propagation of feature annotation.</text>
</comment>
<dbReference type="GO" id="GO:0005525">
    <property type="term" value="F:GTP binding"/>
    <property type="evidence" value="ECO:0007669"/>
    <property type="project" value="UniProtKB-UniRule"/>
</dbReference>
<dbReference type="InterPro" id="IPR031168">
    <property type="entry name" value="G_TrmE"/>
</dbReference>
<feature type="binding site" evidence="10">
    <location>
        <position position="86"/>
    </location>
    <ligand>
        <name>(6S)-5-formyl-5,6,7,8-tetrahydrofolate</name>
        <dbReference type="ChEBI" id="CHEBI:57457"/>
    </ligand>
</feature>
<dbReference type="InterPro" id="IPR025867">
    <property type="entry name" value="MnmE_helical"/>
</dbReference>
<dbReference type="SUPFAM" id="SSF116878">
    <property type="entry name" value="TrmE connector domain"/>
    <property type="match status" value="1"/>
</dbReference>
<feature type="binding site" evidence="10">
    <location>
        <position position="23"/>
    </location>
    <ligand>
        <name>(6S)-5-formyl-5,6,7,8-tetrahydrofolate</name>
        <dbReference type="ChEBI" id="CHEBI:57457"/>
    </ligand>
</feature>
<evidence type="ECO:0000256" key="1">
    <source>
        <dbReference type="ARBA" id="ARBA00011043"/>
    </source>
</evidence>
<comment type="subunit">
    <text evidence="10">Homodimer. Heterotetramer of two MnmE and two MnmG subunits.</text>
</comment>
<evidence type="ECO:0000256" key="3">
    <source>
        <dbReference type="ARBA" id="ARBA00022694"/>
    </source>
</evidence>
<dbReference type="SUPFAM" id="SSF52540">
    <property type="entry name" value="P-loop containing nucleoside triphosphate hydrolases"/>
    <property type="match status" value="1"/>
</dbReference>
<dbReference type="InterPro" id="IPR027266">
    <property type="entry name" value="TrmE/GcvT-like"/>
</dbReference>
<dbReference type="FunFam" id="3.30.1360.120:FF:000003">
    <property type="entry name" value="tRNA modification GTPase MnmE"/>
    <property type="match status" value="1"/>
</dbReference>
<feature type="binding site" evidence="10">
    <location>
        <position position="125"/>
    </location>
    <ligand>
        <name>(6S)-5-formyl-5,6,7,8-tetrahydrofolate</name>
        <dbReference type="ChEBI" id="CHEBI:57457"/>
    </ligand>
</feature>
<dbReference type="InterPro" id="IPR004520">
    <property type="entry name" value="GTPase_MnmE"/>
</dbReference>
<comment type="similarity">
    <text evidence="1 10 11">Belongs to the TRAFAC class TrmE-Era-EngA-EngB-Septin-like GTPase superfamily. TrmE GTPase family.</text>
</comment>
<accession>A0A3A4NE81</accession>
<comment type="subcellular location">
    <subcellularLocation>
        <location evidence="10">Cytoplasm</location>
    </subcellularLocation>
</comment>
<reference evidence="13 14" key="1">
    <citation type="journal article" date="2017" name="ISME J.">
        <title>Energy and carbon metabolisms in a deep terrestrial subsurface fluid microbial community.</title>
        <authorList>
            <person name="Momper L."/>
            <person name="Jungbluth S.P."/>
            <person name="Lee M.D."/>
            <person name="Amend J.P."/>
        </authorList>
    </citation>
    <scope>NUCLEOTIDE SEQUENCE [LARGE SCALE GENOMIC DNA]</scope>
    <source>
        <strain evidence="13">SURF_5</strain>
    </source>
</reference>
<evidence type="ECO:0000313" key="14">
    <source>
        <dbReference type="Proteomes" id="UP000265882"/>
    </source>
</evidence>
<dbReference type="Gene3D" id="3.30.1360.120">
    <property type="entry name" value="Probable tRNA modification gtpase trme, domain 1"/>
    <property type="match status" value="1"/>
</dbReference>
<dbReference type="GO" id="GO:0042802">
    <property type="term" value="F:identical protein binding"/>
    <property type="evidence" value="ECO:0007669"/>
    <property type="project" value="UniProtKB-ARBA"/>
</dbReference>
<sequence length="460" mass="49381">MIDNQTICAVSTPLGHSGIGIVRLSGPQAVAIADRLITTSDGRPLAHQPDRRLVVGRVLDGVSLVDEVLVSVMRAPHSYTTEDVVEINCHGGIIAVRRTLELALQNGARLAEPGEFTRRAFLGGRIDLAQAEAVADLISAKTEAGLRAAASQLRGKLSERILGLRNRLADCLAHLEATIDFPEDEVPQLEGGSLSARLQQIKLEIEELLQNARGGVLYRDGVSTVIVGKPNVGKSSILNAILSEPRAIVTEEPGTTRDVIVESVNLRGIALRLCDTAGIREPGCTIERLGVERSEQAIDEADLVLFVIDSANAPTAEDQRIIAKLREKPHVIVVANKADLKPDADLDPLGAHLPGRRIIRTSATAGDGIEELEQAIFDEVTEGAAIAPEEILVTRLRHRAALETARAGLENALRAQKDRLSVEFVALDVREALDSLGEIVGAVVTDELLDRIFGEFCIGK</sequence>
<dbReference type="Pfam" id="PF10396">
    <property type="entry name" value="TrmE_N"/>
    <property type="match status" value="1"/>
</dbReference>
<protein>
    <recommendedName>
        <fullName evidence="10">tRNA modification GTPase MnmE</fullName>
        <ecNumber evidence="10">3.6.-.-</ecNumber>
    </recommendedName>
</protein>
<dbReference type="InterPro" id="IPR005225">
    <property type="entry name" value="Small_GTP-bd"/>
</dbReference>
<comment type="cofactor">
    <cofactor evidence="10">
        <name>K(+)</name>
        <dbReference type="ChEBI" id="CHEBI:29103"/>
    </cofactor>
    <text evidence="10">Binds 1 potassium ion per subunit.</text>
</comment>
<keyword evidence="7 10" id="KW-0460">Magnesium</keyword>
<dbReference type="NCBIfam" id="TIGR00231">
    <property type="entry name" value="small_GTP"/>
    <property type="match status" value="1"/>
</dbReference>
<proteinExistence type="inferred from homology"/>
<evidence type="ECO:0000256" key="8">
    <source>
        <dbReference type="ARBA" id="ARBA00022958"/>
    </source>
</evidence>
<feature type="binding site" evidence="10">
    <location>
        <position position="256"/>
    </location>
    <ligand>
        <name>Mg(2+)</name>
        <dbReference type="ChEBI" id="CHEBI:18420"/>
    </ligand>
</feature>
<feature type="binding site" evidence="10">
    <location>
        <begin position="250"/>
        <end position="256"/>
    </location>
    <ligand>
        <name>GTP</name>
        <dbReference type="ChEBI" id="CHEBI:37565"/>
    </ligand>
</feature>
<dbReference type="GO" id="GO:0046872">
    <property type="term" value="F:metal ion binding"/>
    <property type="evidence" value="ECO:0007669"/>
    <property type="project" value="UniProtKB-KW"/>
</dbReference>
<dbReference type="EMBL" id="QZKU01000091">
    <property type="protein sequence ID" value="RJP19393.1"/>
    <property type="molecule type" value="Genomic_DNA"/>
</dbReference>
<dbReference type="InterPro" id="IPR027368">
    <property type="entry name" value="MnmE_dom2"/>
</dbReference>
<keyword evidence="5 10" id="KW-0547">Nucleotide-binding</keyword>
<dbReference type="EC" id="3.6.-.-" evidence="10"/>
<dbReference type="CDD" id="cd14858">
    <property type="entry name" value="TrmE_N"/>
    <property type="match status" value="1"/>
</dbReference>
<dbReference type="Proteomes" id="UP000265882">
    <property type="component" value="Unassembled WGS sequence"/>
</dbReference>
<dbReference type="CDD" id="cd04164">
    <property type="entry name" value="trmE"/>
    <property type="match status" value="1"/>
</dbReference>
<keyword evidence="4 10" id="KW-0479">Metal-binding</keyword>
<dbReference type="Gene3D" id="3.40.50.300">
    <property type="entry name" value="P-loop containing nucleotide triphosphate hydrolases"/>
    <property type="match status" value="1"/>
</dbReference>
<dbReference type="Pfam" id="PF01926">
    <property type="entry name" value="MMR_HSR1"/>
    <property type="match status" value="1"/>
</dbReference>
<dbReference type="InterPro" id="IPR027417">
    <property type="entry name" value="P-loop_NTPase"/>
</dbReference>
<keyword evidence="6 10" id="KW-0378">Hydrolase</keyword>
<dbReference type="PANTHER" id="PTHR42714:SF2">
    <property type="entry name" value="TRNA MODIFICATION GTPASE GTPBP3, MITOCHONDRIAL"/>
    <property type="match status" value="1"/>
</dbReference>
<dbReference type="GO" id="GO:0005829">
    <property type="term" value="C:cytosol"/>
    <property type="evidence" value="ECO:0007669"/>
    <property type="project" value="TreeGrafter"/>
</dbReference>
<dbReference type="Gene3D" id="1.20.120.430">
    <property type="entry name" value="tRNA modification GTPase MnmE domain 2"/>
    <property type="match status" value="1"/>
</dbReference>
<feature type="binding site" evidence="10">
    <location>
        <begin position="275"/>
        <end position="278"/>
    </location>
    <ligand>
        <name>GTP</name>
        <dbReference type="ChEBI" id="CHEBI:37565"/>
    </ligand>
</feature>
<evidence type="ECO:0000256" key="10">
    <source>
        <dbReference type="HAMAP-Rule" id="MF_00379"/>
    </source>
</evidence>
<dbReference type="GO" id="GO:0030488">
    <property type="term" value="P:tRNA methylation"/>
    <property type="evidence" value="ECO:0007669"/>
    <property type="project" value="TreeGrafter"/>
</dbReference>
<feature type="binding site" evidence="10">
    <location>
        <begin position="336"/>
        <end position="339"/>
    </location>
    <ligand>
        <name>GTP</name>
        <dbReference type="ChEBI" id="CHEBI:37565"/>
    </ligand>
</feature>
<comment type="caution">
    <text evidence="13">The sequence shown here is derived from an EMBL/GenBank/DDBJ whole genome shotgun (WGS) entry which is preliminary data.</text>
</comment>
<dbReference type="GO" id="GO:0002098">
    <property type="term" value="P:tRNA wobble uridine modification"/>
    <property type="evidence" value="ECO:0007669"/>
    <property type="project" value="TreeGrafter"/>
</dbReference>
<evidence type="ECO:0000256" key="6">
    <source>
        <dbReference type="ARBA" id="ARBA00022801"/>
    </source>
</evidence>
<comment type="function">
    <text evidence="10">Exhibits a very high intrinsic GTPase hydrolysis rate. Involved in the addition of a carboxymethylaminomethyl (cmnm) group at the wobble position (U34) of certain tRNAs, forming tRNA-cmnm(5)s(2)U34.</text>
</comment>
<dbReference type="PRINTS" id="PR00449">
    <property type="entry name" value="RASTRNSFRMNG"/>
</dbReference>
<dbReference type="FunFam" id="3.40.50.300:FF:000494">
    <property type="entry name" value="tRNA modification GTPase MnmE"/>
    <property type="match status" value="1"/>
</dbReference>
<evidence type="ECO:0000256" key="5">
    <source>
        <dbReference type="ARBA" id="ARBA00022741"/>
    </source>
</evidence>
<dbReference type="AlphaFoldDB" id="A0A3A4NE81"/>
<evidence type="ECO:0000256" key="7">
    <source>
        <dbReference type="ARBA" id="ARBA00022842"/>
    </source>
</evidence>
<dbReference type="GO" id="GO:0003924">
    <property type="term" value="F:GTPase activity"/>
    <property type="evidence" value="ECO:0007669"/>
    <property type="project" value="UniProtKB-UniRule"/>
</dbReference>
<evidence type="ECO:0000313" key="13">
    <source>
        <dbReference type="EMBL" id="RJP19393.1"/>
    </source>
</evidence>
<dbReference type="InterPro" id="IPR006073">
    <property type="entry name" value="GTP-bd"/>
</dbReference>
<organism evidence="13 14">
    <name type="scientific">Abyssobacteria bacterium (strain SURF_5)</name>
    <dbReference type="NCBI Taxonomy" id="2093360"/>
    <lineage>
        <taxon>Bacteria</taxon>
        <taxon>Pseudomonadati</taxon>
        <taxon>Candidatus Hydrogenedentota</taxon>
        <taxon>Candidatus Abyssobacteria</taxon>
    </lineage>
</organism>
<dbReference type="InterPro" id="IPR018948">
    <property type="entry name" value="GTP-bd_TrmE_N"/>
</dbReference>
<evidence type="ECO:0000256" key="11">
    <source>
        <dbReference type="RuleBase" id="RU003313"/>
    </source>
</evidence>
<dbReference type="HAMAP" id="MF_00379">
    <property type="entry name" value="GTPase_MnmE"/>
    <property type="match status" value="1"/>
</dbReference>
<keyword evidence="9 10" id="KW-0342">GTP-binding</keyword>
<evidence type="ECO:0000256" key="4">
    <source>
        <dbReference type="ARBA" id="ARBA00022723"/>
    </source>
</evidence>
<evidence type="ECO:0000256" key="2">
    <source>
        <dbReference type="ARBA" id="ARBA00022490"/>
    </source>
</evidence>
<evidence type="ECO:0000256" key="9">
    <source>
        <dbReference type="ARBA" id="ARBA00023134"/>
    </source>
</evidence>
<evidence type="ECO:0000259" key="12">
    <source>
        <dbReference type="PROSITE" id="PS51709"/>
    </source>
</evidence>
<dbReference type="PANTHER" id="PTHR42714">
    <property type="entry name" value="TRNA MODIFICATION GTPASE GTPBP3"/>
    <property type="match status" value="1"/>
</dbReference>
<dbReference type="Pfam" id="PF12631">
    <property type="entry name" value="MnmE_helical"/>
    <property type="match status" value="1"/>
</dbReference>
<keyword evidence="3 10" id="KW-0819">tRNA processing</keyword>